<reference evidence="6 7" key="1">
    <citation type="submission" date="2018-08" db="EMBL/GenBank/DDBJ databases">
        <title>A genome reference for cultivated species of the human gut microbiota.</title>
        <authorList>
            <person name="Zou Y."/>
            <person name="Xue W."/>
            <person name="Luo G."/>
        </authorList>
    </citation>
    <scope>NUCLEOTIDE SEQUENCE [LARGE SCALE GENOMIC DNA]</scope>
    <source>
        <strain evidence="6 7">AF16-14</strain>
    </source>
</reference>
<evidence type="ECO:0000313" key="7">
    <source>
        <dbReference type="Proteomes" id="UP000284243"/>
    </source>
</evidence>
<dbReference type="EMBL" id="QRYC01000032">
    <property type="protein sequence ID" value="RGU54375.1"/>
    <property type="molecule type" value="Genomic_DNA"/>
</dbReference>
<proteinExistence type="predicted"/>
<dbReference type="GO" id="GO:0046872">
    <property type="term" value="F:metal ion binding"/>
    <property type="evidence" value="ECO:0007669"/>
    <property type="project" value="UniProtKB-KW"/>
</dbReference>
<evidence type="ECO:0000313" key="6">
    <source>
        <dbReference type="EMBL" id="RGU54375.1"/>
    </source>
</evidence>
<keyword evidence="3" id="KW-0408">Iron</keyword>
<keyword evidence="1" id="KW-0001">2Fe-2S</keyword>
<keyword evidence="4" id="KW-0411">Iron-sulfur</keyword>
<dbReference type="GO" id="GO:0051537">
    <property type="term" value="F:2 iron, 2 sulfur cluster binding"/>
    <property type="evidence" value="ECO:0007669"/>
    <property type="project" value="UniProtKB-KW"/>
</dbReference>
<evidence type="ECO:0000259" key="5">
    <source>
        <dbReference type="SMART" id="SM00704"/>
    </source>
</evidence>
<protein>
    <submittedName>
        <fullName evidence="6">CDGSH iron-sulfur domain-containing protein</fullName>
    </submittedName>
</protein>
<sequence length="254" mass="28601">MEKKTRKIEPGTPTPDPKYHLEITADGPYLVYGNPPLQQEIFVLNKEQIPWEYTQGHKYPTDNEPTALCRCGQSKNHPYCDGSHHHADWDPTLTAGNIPLLENADLYDGPGVQLADNTEYCVHARFCMARGTVWQLTEDSGNPEAHDLAVHESMYCPSGRLKLWDKEEEKFYEPPLKPALGLIEDPQEECSGPLWVKGGIPVNGPDGTEYEQRNRVTLCRCGASANKPYCDGTHVTVHFQDHLPLSTESEEKMK</sequence>
<dbReference type="InterPro" id="IPR016548">
    <property type="entry name" value="UCP009180"/>
</dbReference>
<dbReference type="RefSeq" id="WP_118160733.1">
    <property type="nucleotide sequence ID" value="NZ_CABJFF010000017.1"/>
</dbReference>
<feature type="domain" description="Iron-binding zinc finger CDGSH type" evidence="5">
    <location>
        <begin position="203"/>
        <end position="240"/>
    </location>
</feature>
<keyword evidence="2" id="KW-0479">Metal-binding</keyword>
<dbReference type="InterPro" id="IPR010693">
    <property type="entry name" value="Divergent_4Fe-4S_mono-cluster"/>
</dbReference>
<dbReference type="PANTHER" id="PTHR46491:SF3">
    <property type="entry name" value="CDGSH IRON-SULFUR DOMAIN-CONTAINING PROTEIN 3, MITOCHONDRIAL"/>
    <property type="match status" value="1"/>
</dbReference>
<organism evidence="6 7">
    <name type="scientific">Odoribacter splanchnicus</name>
    <dbReference type="NCBI Taxonomy" id="28118"/>
    <lineage>
        <taxon>Bacteria</taxon>
        <taxon>Pseudomonadati</taxon>
        <taxon>Bacteroidota</taxon>
        <taxon>Bacteroidia</taxon>
        <taxon>Bacteroidales</taxon>
        <taxon>Odoribacteraceae</taxon>
        <taxon>Odoribacter</taxon>
    </lineage>
</organism>
<dbReference type="InterPro" id="IPR052950">
    <property type="entry name" value="CISD"/>
</dbReference>
<accession>A0A412TKR3</accession>
<dbReference type="PANTHER" id="PTHR46491">
    <property type="entry name" value="CDGSH IRON SULFUR DOMAIN PROTEIN HOMOLOG"/>
    <property type="match status" value="1"/>
</dbReference>
<dbReference type="SMART" id="SM00704">
    <property type="entry name" value="ZnF_CDGSH"/>
    <property type="match status" value="2"/>
</dbReference>
<comment type="caution">
    <text evidence="6">The sequence shown here is derived from an EMBL/GenBank/DDBJ whole genome shotgun (WGS) entry which is preliminary data.</text>
</comment>
<dbReference type="Pfam" id="PF06902">
    <property type="entry name" value="Fer4_19"/>
    <property type="match status" value="1"/>
</dbReference>
<evidence type="ECO:0000256" key="1">
    <source>
        <dbReference type="ARBA" id="ARBA00022714"/>
    </source>
</evidence>
<dbReference type="AlphaFoldDB" id="A0A412TKR3"/>
<dbReference type="Pfam" id="PF09360">
    <property type="entry name" value="zf-CDGSH"/>
    <property type="match status" value="2"/>
</dbReference>
<dbReference type="Gene3D" id="3.40.5.90">
    <property type="entry name" value="CDGSH iron-sulfur domain, mitoNEET-type"/>
    <property type="match status" value="2"/>
</dbReference>
<evidence type="ECO:0000256" key="3">
    <source>
        <dbReference type="ARBA" id="ARBA00023004"/>
    </source>
</evidence>
<gene>
    <name evidence="6" type="ORF">DWW57_16460</name>
</gene>
<feature type="domain" description="Iron-binding zinc finger CDGSH type" evidence="5">
    <location>
        <begin position="52"/>
        <end position="90"/>
    </location>
</feature>
<name>A0A412TKR3_9BACT</name>
<dbReference type="GO" id="GO:0005737">
    <property type="term" value="C:cytoplasm"/>
    <property type="evidence" value="ECO:0007669"/>
    <property type="project" value="UniProtKB-ARBA"/>
</dbReference>
<dbReference type="PIRSF" id="PIRSF009180">
    <property type="entry name" value="UCP009180"/>
    <property type="match status" value="1"/>
</dbReference>
<evidence type="ECO:0000256" key="2">
    <source>
        <dbReference type="ARBA" id="ARBA00022723"/>
    </source>
</evidence>
<dbReference type="InterPro" id="IPR042216">
    <property type="entry name" value="MitoNEET_CISD"/>
</dbReference>
<dbReference type="Proteomes" id="UP000284243">
    <property type="component" value="Unassembled WGS sequence"/>
</dbReference>
<dbReference type="InterPro" id="IPR018967">
    <property type="entry name" value="FeS-contain_CDGSH-typ"/>
</dbReference>
<evidence type="ECO:0000256" key="4">
    <source>
        <dbReference type="ARBA" id="ARBA00023014"/>
    </source>
</evidence>